<dbReference type="EMBL" id="JOTN01000076">
    <property type="protein sequence ID" value="KEK17044.1"/>
    <property type="molecule type" value="Genomic_DNA"/>
</dbReference>
<dbReference type="eggNOG" id="ENOG5033Z7W">
    <property type="taxonomic scope" value="Bacteria"/>
</dbReference>
<evidence type="ECO:0000313" key="1">
    <source>
        <dbReference type="EMBL" id="KEK17044.1"/>
    </source>
</evidence>
<dbReference type="Proteomes" id="UP000027822">
    <property type="component" value="Unassembled WGS sequence"/>
</dbReference>
<organism evidence="1 2">
    <name type="scientific">Bacillus manliponensis</name>
    <dbReference type="NCBI Taxonomy" id="574376"/>
    <lineage>
        <taxon>Bacteria</taxon>
        <taxon>Bacillati</taxon>
        <taxon>Bacillota</taxon>
        <taxon>Bacilli</taxon>
        <taxon>Bacillales</taxon>
        <taxon>Bacillaceae</taxon>
        <taxon>Bacillus</taxon>
        <taxon>Bacillus cereus group</taxon>
    </lineage>
</organism>
<feature type="non-terminal residue" evidence="1">
    <location>
        <position position="108"/>
    </location>
</feature>
<dbReference type="Pfam" id="PF23857">
    <property type="entry name" value="Phage_TAC_19"/>
    <property type="match status" value="1"/>
</dbReference>
<dbReference type="RefSeq" id="WP_034644432.1">
    <property type="nucleotide sequence ID" value="NZ_JOTN01000076.1"/>
</dbReference>
<dbReference type="AlphaFoldDB" id="A0A073JPP3"/>
<protein>
    <recommendedName>
        <fullName evidence="3">Phage protein</fullName>
    </recommendedName>
</protein>
<name>A0A073JPP3_9BACI</name>
<gene>
    <name evidence="1" type="ORF">BAMA_22710</name>
</gene>
<proteinExistence type="predicted"/>
<comment type="caution">
    <text evidence="1">The sequence shown here is derived from an EMBL/GenBank/DDBJ whole genome shotgun (WGS) entry which is preliminary data.</text>
</comment>
<evidence type="ECO:0008006" key="3">
    <source>
        <dbReference type="Google" id="ProtNLM"/>
    </source>
</evidence>
<dbReference type="OrthoDB" id="2915540at2"/>
<accession>A0A073JPP3</accession>
<reference evidence="1 2" key="1">
    <citation type="submission" date="2014-06" db="EMBL/GenBank/DDBJ databases">
        <title>Draft genome sequence of Bacillus manliponensis JCM 15802 (MCCC 1A00708).</title>
        <authorList>
            <person name="Lai Q."/>
            <person name="Liu Y."/>
            <person name="Shao Z."/>
        </authorList>
    </citation>
    <scope>NUCLEOTIDE SEQUENCE [LARGE SCALE GENOMIC DNA]</scope>
    <source>
        <strain evidence="1 2">JCM 15802</strain>
    </source>
</reference>
<dbReference type="NCBIfam" id="NF047360">
    <property type="entry name" value="tail_chap_PVL"/>
    <property type="match status" value="1"/>
</dbReference>
<keyword evidence="2" id="KW-1185">Reference proteome</keyword>
<evidence type="ECO:0000313" key="2">
    <source>
        <dbReference type="Proteomes" id="UP000027822"/>
    </source>
</evidence>
<sequence>METLTLVLKMDGEDKRFVSPNFISGKLFRQAAAIAEDYDSGKPEILDLDNQIQFVCDAYGNQFDFSEFEDGVDSRRMMKTIYAVVNYVIGNIEQASRLLAAENEEDGS</sequence>
<dbReference type="InterPro" id="IPR057006">
    <property type="entry name" value="Phage_TAC_19"/>
</dbReference>